<evidence type="ECO:0000256" key="10">
    <source>
        <dbReference type="ARBA" id="ARBA00023679"/>
    </source>
</evidence>
<dbReference type="GO" id="GO:0006742">
    <property type="term" value="P:NADP+ catabolic process"/>
    <property type="evidence" value="ECO:0007669"/>
    <property type="project" value="TreeGrafter"/>
</dbReference>
<evidence type="ECO:0000256" key="1">
    <source>
        <dbReference type="ARBA" id="ARBA00001946"/>
    </source>
</evidence>
<comment type="cofactor">
    <cofactor evidence="2">
        <name>Zn(2+)</name>
        <dbReference type="ChEBI" id="CHEBI:29105"/>
    </cofactor>
</comment>
<dbReference type="KEGG" id="mne:D174_08780"/>
<dbReference type="InterPro" id="IPR020084">
    <property type="entry name" value="NUDIX_hydrolase_CS"/>
</dbReference>
<comment type="similarity">
    <text evidence="3">Belongs to the Nudix hydrolase family. NudC subfamily.</text>
</comment>
<dbReference type="NCBIfam" id="NF001299">
    <property type="entry name" value="PRK00241.1"/>
    <property type="match status" value="1"/>
</dbReference>
<dbReference type="AlphaFoldDB" id="V5X9K1"/>
<dbReference type="SUPFAM" id="SSF55811">
    <property type="entry name" value="Nudix"/>
    <property type="match status" value="1"/>
</dbReference>
<proteinExistence type="inferred from homology"/>
<dbReference type="InterPro" id="IPR015376">
    <property type="entry name" value="Znr_NADH_PPase"/>
</dbReference>
<evidence type="ECO:0000256" key="7">
    <source>
        <dbReference type="ARBA" id="ARBA00022842"/>
    </source>
</evidence>
<accession>V5X9K1</accession>
<evidence type="ECO:0000313" key="13">
    <source>
        <dbReference type="Proteomes" id="UP000018763"/>
    </source>
</evidence>
<dbReference type="eggNOG" id="COG2816">
    <property type="taxonomic scope" value="Bacteria"/>
</dbReference>
<organism evidence="12 13">
    <name type="scientific">Mycolicibacterium neoaurum VKM Ac-1815D</name>
    <dbReference type="NCBI Taxonomy" id="700508"/>
    <lineage>
        <taxon>Bacteria</taxon>
        <taxon>Bacillati</taxon>
        <taxon>Actinomycetota</taxon>
        <taxon>Actinomycetes</taxon>
        <taxon>Mycobacteriales</taxon>
        <taxon>Mycobacteriaceae</taxon>
        <taxon>Mycolicibacterium</taxon>
    </lineage>
</organism>
<evidence type="ECO:0000256" key="8">
    <source>
        <dbReference type="ARBA" id="ARBA00023027"/>
    </source>
</evidence>
<dbReference type="Pfam" id="PF00293">
    <property type="entry name" value="NUDIX"/>
    <property type="match status" value="1"/>
</dbReference>
<keyword evidence="5" id="KW-0479">Metal-binding</keyword>
<dbReference type="GeneID" id="43449590"/>
<keyword evidence="9" id="KW-0464">Manganese</keyword>
<dbReference type="Gene3D" id="3.90.79.10">
    <property type="entry name" value="Nucleoside Triphosphate Pyrophosphohydrolase"/>
    <property type="match status" value="1"/>
</dbReference>
<keyword evidence="7" id="KW-0460">Magnesium</keyword>
<feature type="domain" description="Nudix hydrolase" evidence="11">
    <location>
        <begin position="162"/>
        <end position="287"/>
    </location>
</feature>
<dbReference type="GO" id="GO:0035529">
    <property type="term" value="F:NADH pyrophosphatase activity"/>
    <property type="evidence" value="ECO:0007669"/>
    <property type="project" value="TreeGrafter"/>
</dbReference>
<evidence type="ECO:0000256" key="3">
    <source>
        <dbReference type="ARBA" id="ARBA00009595"/>
    </source>
</evidence>
<dbReference type="RefSeq" id="WP_019511194.1">
    <property type="nucleotide sequence ID" value="NC_023036.2"/>
</dbReference>
<dbReference type="InterPro" id="IPR015375">
    <property type="entry name" value="NADH_PPase-like_N"/>
</dbReference>
<sequence>MNFSLRNVPLLSRVGADRADTLRTDVDAAIAGWPDARILRVDHRNQVLIAGGSVVLGSATSLGDAPPEQAVFLGRLADGRHVWAIRAALEAPEDPSLQAEVLDLRRAGPVFDDASAQLVSTATALLNWHDHSRFSPVDGAPTKPIKAGWSRINPATGHEEFPRIDPAVICLVHDGHDRAVLARQGVWPERMFSILAGFVEAGESFETCVVREIAEEIGLTVTDVQYLGSQPWPFPRSLMVGFHALGDPEQPFAFNDGEIAEADWFTRAEIRDALENGDWSRTSPSRVLLPGSISIAREIIESWAYAV</sequence>
<dbReference type="Pfam" id="PF09296">
    <property type="entry name" value="NUDIX-like"/>
    <property type="match status" value="1"/>
</dbReference>
<dbReference type="InterPro" id="IPR050241">
    <property type="entry name" value="NAD-cap_RNA_hydrolase_NudC"/>
</dbReference>
<dbReference type="PROSITE" id="PS00893">
    <property type="entry name" value="NUDIX_BOX"/>
    <property type="match status" value="1"/>
</dbReference>
<dbReference type="Gene3D" id="3.90.79.20">
    <property type="match status" value="1"/>
</dbReference>
<gene>
    <name evidence="12" type="ORF">D174_08780</name>
</gene>
<dbReference type="PANTHER" id="PTHR42904:SF6">
    <property type="entry name" value="NAD-CAPPED RNA HYDROLASE NUDT12"/>
    <property type="match status" value="1"/>
</dbReference>
<dbReference type="GO" id="GO:0005829">
    <property type="term" value="C:cytosol"/>
    <property type="evidence" value="ECO:0007669"/>
    <property type="project" value="TreeGrafter"/>
</dbReference>
<keyword evidence="6" id="KW-0378">Hydrolase</keyword>
<dbReference type="EC" id="3.6.1.22" evidence="4"/>
<dbReference type="Pfam" id="PF09297">
    <property type="entry name" value="Zn_ribbon_NUD"/>
    <property type="match status" value="1"/>
</dbReference>
<reference evidence="12 13" key="1">
    <citation type="journal article" date="2014" name="Genome Announc.">
        <title>Complete Genome Sequence of Sterol-Transforming Mycobacterium neoaurum Strain VKM Ac-1815D.</title>
        <authorList>
            <person name="Shtratnikova V.Y."/>
            <person name="Bragin E.Y."/>
            <person name="Dovbnya D.V."/>
            <person name="Pekov Y.A."/>
            <person name="Schelkunov M.I."/>
            <person name="Strizhov N."/>
            <person name="Ivashina T.V."/>
            <person name="Ashapkin V.V."/>
            <person name="Donova M.V."/>
        </authorList>
    </citation>
    <scope>NUCLEOTIDE SEQUENCE [LARGE SCALE GENOMIC DNA]</scope>
    <source>
        <strain evidence="12 13">VKM Ac-1815D</strain>
    </source>
</reference>
<dbReference type="InterPro" id="IPR015797">
    <property type="entry name" value="NUDIX_hydrolase-like_dom_sf"/>
</dbReference>
<dbReference type="InterPro" id="IPR000086">
    <property type="entry name" value="NUDIX_hydrolase_dom"/>
</dbReference>
<dbReference type="PROSITE" id="PS51462">
    <property type="entry name" value="NUDIX"/>
    <property type="match status" value="1"/>
</dbReference>
<evidence type="ECO:0000259" key="11">
    <source>
        <dbReference type="PROSITE" id="PS51462"/>
    </source>
</evidence>
<comment type="catalytic activity">
    <reaction evidence="10">
        <text>a 5'-end NAD(+)-phospho-ribonucleoside in mRNA + H2O = a 5'-end phospho-adenosine-phospho-ribonucleoside in mRNA + beta-nicotinamide D-ribonucleotide + 2 H(+)</text>
        <dbReference type="Rhea" id="RHEA:60876"/>
        <dbReference type="Rhea" id="RHEA-COMP:15698"/>
        <dbReference type="Rhea" id="RHEA-COMP:15719"/>
        <dbReference type="ChEBI" id="CHEBI:14649"/>
        <dbReference type="ChEBI" id="CHEBI:15377"/>
        <dbReference type="ChEBI" id="CHEBI:15378"/>
        <dbReference type="ChEBI" id="CHEBI:144029"/>
        <dbReference type="ChEBI" id="CHEBI:144051"/>
    </reaction>
    <physiologicalReaction direction="left-to-right" evidence="10">
        <dbReference type="Rhea" id="RHEA:60877"/>
    </physiologicalReaction>
</comment>
<dbReference type="EMBL" id="CP006936">
    <property type="protein sequence ID" value="AHC24677.1"/>
    <property type="molecule type" value="Genomic_DNA"/>
</dbReference>
<dbReference type="CDD" id="cd03429">
    <property type="entry name" value="NUDIX_NADH_pyrophosphatase_Nudt13"/>
    <property type="match status" value="1"/>
</dbReference>
<keyword evidence="13" id="KW-1185">Reference proteome</keyword>
<protein>
    <recommendedName>
        <fullName evidence="4">NAD(+) diphosphatase</fullName>
        <ecNumber evidence="4">3.6.1.22</ecNumber>
    </recommendedName>
</protein>
<comment type="cofactor">
    <cofactor evidence="1">
        <name>Mg(2+)</name>
        <dbReference type="ChEBI" id="CHEBI:18420"/>
    </cofactor>
</comment>
<evidence type="ECO:0000256" key="9">
    <source>
        <dbReference type="ARBA" id="ARBA00023211"/>
    </source>
</evidence>
<dbReference type="FunFam" id="3.90.79.10:FF:000048">
    <property type="entry name" value="NADH pyrophosphatase"/>
    <property type="match status" value="1"/>
</dbReference>
<evidence type="ECO:0000256" key="5">
    <source>
        <dbReference type="ARBA" id="ARBA00022723"/>
    </source>
</evidence>
<dbReference type="InterPro" id="IPR049734">
    <property type="entry name" value="NudC-like_C"/>
</dbReference>
<dbReference type="PANTHER" id="PTHR42904">
    <property type="entry name" value="NUDIX HYDROLASE, NUDC SUBFAMILY"/>
    <property type="match status" value="1"/>
</dbReference>
<evidence type="ECO:0000313" key="12">
    <source>
        <dbReference type="EMBL" id="AHC24677.1"/>
    </source>
</evidence>
<name>V5X9K1_MYCNE</name>
<evidence type="ECO:0000256" key="2">
    <source>
        <dbReference type="ARBA" id="ARBA00001947"/>
    </source>
</evidence>
<dbReference type="HOGENOM" id="CLU_037162_0_4_11"/>
<keyword evidence="8" id="KW-0520">NAD</keyword>
<evidence type="ECO:0000256" key="4">
    <source>
        <dbReference type="ARBA" id="ARBA00012381"/>
    </source>
</evidence>
<dbReference type="Proteomes" id="UP000018763">
    <property type="component" value="Chromosome"/>
</dbReference>
<evidence type="ECO:0000256" key="6">
    <source>
        <dbReference type="ARBA" id="ARBA00022801"/>
    </source>
</evidence>
<dbReference type="GO" id="GO:0046872">
    <property type="term" value="F:metal ion binding"/>
    <property type="evidence" value="ECO:0007669"/>
    <property type="project" value="UniProtKB-KW"/>
</dbReference>
<dbReference type="GO" id="GO:0019677">
    <property type="term" value="P:NAD+ catabolic process"/>
    <property type="evidence" value="ECO:0007669"/>
    <property type="project" value="TreeGrafter"/>
</dbReference>